<dbReference type="InterPro" id="IPR000835">
    <property type="entry name" value="HTH_MarR-typ"/>
</dbReference>
<dbReference type="Gene3D" id="1.10.10.10">
    <property type="entry name" value="Winged helix-like DNA-binding domain superfamily/Winged helix DNA-binding domain"/>
    <property type="match status" value="1"/>
</dbReference>
<evidence type="ECO:0000313" key="6">
    <source>
        <dbReference type="Proteomes" id="UP001589894"/>
    </source>
</evidence>
<dbReference type="InterPro" id="IPR036388">
    <property type="entry name" value="WH-like_DNA-bd_sf"/>
</dbReference>
<dbReference type="SMART" id="SM00347">
    <property type="entry name" value="HTH_MARR"/>
    <property type="match status" value="1"/>
</dbReference>
<evidence type="ECO:0000256" key="2">
    <source>
        <dbReference type="ARBA" id="ARBA00023125"/>
    </source>
</evidence>
<accession>A0ABV6NT03</accession>
<dbReference type="PRINTS" id="PR00598">
    <property type="entry name" value="HTHMARR"/>
</dbReference>
<dbReference type="InterPro" id="IPR011991">
    <property type="entry name" value="ArsR-like_HTH"/>
</dbReference>
<keyword evidence="3" id="KW-0804">Transcription</keyword>
<dbReference type="PROSITE" id="PS01117">
    <property type="entry name" value="HTH_MARR_1"/>
    <property type="match status" value="1"/>
</dbReference>
<dbReference type="PROSITE" id="PS50995">
    <property type="entry name" value="HTH_MARR_2"/>
    <property type="match status" value="1"/>
</dbReference>
<dbReference type="InterPro" id="IPR023187">
    <property type="entry name" value="Tscrpt_reg_MarR-type_CS"/>
</dbReference>
<dbReference type="InterPro" id="IPR039422">
    <property type="entry name" value="MarR/SlyA-like"/>
</dbReference>
<dbReference type="SUPFAM" id="SSF46785">
    <property type="entry name" value="Winged helix' DNA-binding domain"/>
    <property type="match status" value="1"/>
</dbReference>
<protein>
    <submittedName>
        <fullName evidence="5">MarR family winged helix-turn-helix transcriptional regulator</fullName>
    </submittedName>
</protein>
<dbReference type="Proteomes" id="UP001589894">
    <property type="component" value="Unassembled WGS sequence"/>
</dbReference>
<dbReference type="Pfam" id="PF01047">
    <property type="entry name" value="MarR"/>
    <property type="match status" value="1"/>
</dbReference>
<evidence type="ECO:0000256" key="3">
    <source>
        <dbReference type="ARBA" id="ARBA00023163"/>
    </source>
</evidence>
<dbReference type="EMBL" id="JBHLUE010000004">
    <property type="protein sequence ID" value="MFC0563891.1"/>
    <property type="molecule type" value="Genomic_DNA"/>
</dbReference>
<reference evidence="5 6" key="1">
    <citation type="submission" date="2024-09" db="EMBL/GenBank/DDBJ databases">
        <authorList>
            <person name="Sun Q."/>
            <person name="Mori K."/>
        </authorList>
    </citation>
    <scope>NUCLEOTIDE SEQUENCE [LARGE SCALE GENOMIC DNA]</scope>
    <source>
        <strain evidence="5 6">TBRC 2205</strain>
    </source>
</reference>
<proteinExistence type="predicted"/>
<name>A0ABV6NT03_9ACTN</name>
<keyword evidence="2" id="KW-0238">DNA-binding</keyword>
<feature type="domain" description="HTH marR-type" evidence="4">
    <location>
        <begin position="21"/>
        <end position="151"/>
    </location>
</feature>
<dbReference type="CDD" id="cd00090">
    <property type="entry name" value="HTH_ARSR"/>
    <property type="match status" value="1"/>
</dbReference>
<keyword evidence="6" id="KW-1185">Reference proteome</keyword>
<organism evidence="5 6">
    <name type="scientific">Plantactinospora siamensis</name>
    <dbReference type="NCBI Taxonomy" id="555372"/>
    <lineage>
        <taxon>Bacteria</taxon>
        <taxon>Bacillati</taxon>
        <taxon>Actinomycetota</taxon>
        <taxon>Actinomycetes</taxon>
        <taxon>Micromonosporales</taxon>
        <taxon>Micromonosporaceae</taxon>
        <taxon>Plantactinospora</taxon>
    </lineage>
</organism>
<evidence type="ECO:0000313" key="5">
    <source>
        <dbReference type="EMBL" id="MFC0563891.1"/>
    </source>
</evidence>
<dbReference type="PANTHER" id="PTHR33164:SF57">
    <property type="entry name" value="MARR-FAMILY TRANSCRIPTIONAL REGULATOR"/>
    <property type="match status" value="1"/>
</dbReference>
<evidence type="ECO:0000256" key="1">
    <source>
        <dbReference type="ARBA" id="ARBA00023015"/>
    </source>
</evidence>
<dbReference type="PANTHER" id="PTHR33164">
    <property type="entry name" value="TRANSCRIPTIONAL REGULATOR, MARR FAMILY"/>
    <property type="match status" value="1"/>
</dbReference>
<dbReference type="InterPro" id="IPR036390">
    <property type="entry name" value="WH_DNA-bd_sf"/>
</dbReference>
<keyword evidence="1" id="KW-0805">Transcription regulation</keyword>
<comment type="caution">
    <text evidence="5">The sequence shown here is derived from an EMBL/GenBank/DDBJ whole genome shotgun (WGS) entry which is preliminary data.</text>
</comment>
<gene>
    <name evidence="5" type="ORF">ACFFHU_06875</name>
</gene>
<sequence>MATDRGRRPDEPGAEVLRAVEDELTLLLRRTRTISWDVAREVQADLEPNAYGLLLCLRRTGRVRLTELAAQLGLSKGTLSRQLTSLERLGLVRRVPDPQDGRAALLELTSEGQRRFDGARSARMRQLRLALDGWPARDLAEFARLLHRFNEAG</sequence>
<evidence type="ECO:0000259" key="4">
    <source>
        <dbReference type="PROSITE" id="PS50995"/>
    </source>
</evidence>